<feature type="binding site" evidence="21">
    <location>
        <position position="293"/>
    </location>
    <ligand>
        <name>substrate</name>
    </ligand>
</feature>
<evidence type="ECO:0000256" key="17">
    <source>
        <dbReference type="ARBA" id="ARBA00049861"/>
    </source>
</evidence>
<dbReference type="PANTHER" id="PTHR38011:SF7">
    <property type="entry name" value="2,5-DIAMINO-6-RIBOSYLAMINO-4(3H)-PYRIMIDINONE 5'-PHOSPHATE REDUCTASE"/>
    <property type="match status" value="1"/>
</dbReference>
<comment type="similarity">
    <text evidence="4 19">In the N-terminal section; belongs to the cytidine and deoxycytidylate deaminase family.</text>
</comment>
<evidence type="ECO:0000256" key="13">
    <source>
        <dbReference type="ARBA" id="ARBA00023002"/>
    </source>
</evidence>
<keyword evidence="10 19" id="KW-0378">Hydrolase</keyword>
<evidence type="ECO:0000256" key="22">
    <source>
        <dbReference type="PIRSR" id="PIRSR006769-3"/>
    </source>
</evidence>
<feature type="binding site" evidence="21">
    <location>
        <begin position="295"/>
        <end position="301"/>
    </location>
    <ligand>
        <name>NADP(+)</name>
        <dbReference type="ChEBI" id="CHEBI:58349"/>
    </ligand>
</feature>
<comment type="cofactor">
    <cofactor evidence="19 22">
        <name>Zn(2+)</name>
        <dbReference type="ChEBI" id="CHEBI:29105"/>
    </cofactor>
    <text evidence="19 22">Binds 1 zinc ion.</text>
</comment>
<evidence type="ECO:0000256" key="20">
    <source>
        <dbReference type="PIRSR" id="PIRSR006769-1"/>
    </source>
</evidence>
<dbReference type="NCBIfam" id="TIGR00227">
    <property type="entry name" value="ribD_Cterm"/>
    <property type="match status" value="1"/>
</dbReference>
<evidence type="ECO:0000256" key="10">
    <source>
        <dbReference type="ARBA" id="ARBA00022801"/>
    </source>
</evidence>
<evidence type="ECO:0000256" key="7">
    <source>
        <dbReference type="ARBA" id="ARBA00011738"/>
    </source>
</evidence>
<dbReference type="Proteomes" id="UP000283442">
    <property type="component" value="Unassembled WGS sequence"/>
</dbReference>
<comment type="similarity">
    <text evidence="5 19">In the C-terminal section; belongs to the HTP reductase family.</text>
</comment>
<evidence type="ECO:0000256" key="5">
    <source>
        <dbReference type="ARBA" id="ARBA00007417"/>
    </source>
</evidence>
<feature type="active site" description="Proton donor" evidence="20">
    <location>
        <position position="52"/>
    </location>
</feature>
<dbReference type="EC" id="3.5.4.26" evidence="19"/>
<dbReference type="OrthoDB" id="9800865at2"/>
<comment type="subunit">
    <text evidence="7">Homodimer.</text>
</comment>
<feature type="binding site" evidence="22">
    <location>
        <position position="50"/>
    </location>
    <ligand>
        <name>Zn(2+)</name>
        <dbReference type="ChEBI" id="CHEBI:29105"/>
        <note>catalytic</note>
    </ligand>
</feature>
<evidence type="ECO:0000256" key="9">
    <source>
        <dbReference type="ARBA" id="ARBA00022723"/>
    </source>
</evidence>
<evidence type="ECO:0000256" key="1">
    <source>
        <dbReference type="ARBA" id="ARBA00002151"/>
    </source>
</evidence>
<feature type="binding site" evidence="21">
    <location>
        <position position="204"/>
    </location>
    <ligand>
        <name>substrate</name>
    </ligand>
</feature>
<evidence type="ECO:0000256" key="19">
    <source>
        <dbReference type="PIRNR" id="PIRNR006769"/>
    </source>
</evidence>
<comment type="caution">
    <text evidence="24">The sequence shown here is derived from an EMBL/GenBank/DDBJ whole genome shotgun (WGS) entry which is preliminary data.</text>
</comment>
<keyword evidence="9 19" id="KW-0479">Metal-binding</keyword>
<comment type="catalytic activity">
    <reaction evidence="17 19">
        <text>5-amino-6-(5-phospho-D-ribitylamino)uracil + NADP(+) = 5-amino-6-(5-phospho-D-ribosylamino)uracil + NADPH + H(+)</text>
        <dbReference type="Rhea" id="RHEA:17845"/>
        <dbReference type="ChEBI" id="CHEBI:15378"/>
        <dbReference type="ChEBI" id="CHEBI:57783"/>
        <dbReference type="ChEBI" id="CHEBI:58349"/>
        <dbReference type="ChEBI" id="CHEBI:58421"/>
        <dbReference type="ChEBI" id="CHEBI:58453"/>
        <dbReference type="EC" id="1.1.1.193"/>
    </reaction>
</comment>
<evidence type="ECO:0000256" key="11">
    <source>
        <dbReference type="ARBA" id="ARBA00022833"/>
    </source>
</evidence>
<organism evidence="24 25">
    <name type="scientific">Mitsuokella multacida</name>
    <dbReference type="NCBI Taxonomy" id="52226"/>
    <lineage>
        <taxon>Bacteria</taxon>
        <taxon>Bacillati</taxon>
        <taxon>Bacillota</taxon>
        <taxon>Negativicutes</taxon>
        <taxon>Selenomonadales</taxon>
        <taxon>Selenomonadaceae</taxon>
        <taxon>Mitsuokella</taxon>
    </lineage>
</organism>
<dbReference type="PIRSF" id="PIRSF006769">
    <property type="entry name" value="RibD"/>
    <property type="match status" value="1"/>
</dbReference>
<name>A0A414NZY6_9FIRM</name>
<comment type="similarity">
    <text evidence="6">Belongs to the HTP reductase family.</text>
</comment>
<dbReference type="InterPro" id="IPR006401">
    <property type="entry name" value="Rib_reduct_arc"/>
</dbReference>
<evidence type="ECO:0000256" key="18">
    <source>
        <dbReference type="ARBA" id="ARBA00049886"/>
    </source>
</evidence>
<feature type="binding site" evidence="21">
    <location>
        <position position="184"/>
    </location>
    <ligand>
        <name>substrate</name>
    </ligand>
</feature>
<dbReference type="GO" id="GO:0050661">
    <property type="term" value="F:NADP binding"/>
    <property type="evidence" value="ECO:0007669"/>
    <property type="project" value="InterPro"/>
</dbReference>
<protein>
    <recommendedName>
        <fullName evidence="19">Riboflavin biosynthesis protein RibD</fullName>
    </recommendedName>
    <domain>
        <recommendedName>
            <fullName evidence="19">Diaminohydroxyphosphoribosylaminopyrimidine deaminase</fullName>
            <shortName evidence="19">DRAP deaminase</shortName>
            <ecNumber evidence="19">3.5.4.26</ecNumber>
        </recommendedName>
        <alternativeName>
            <fullName evidence="19">Riboflavin-specific deaminase</fullName>
        </alternativeName>
    </domain>
    <domain>
        <recommendedName>
            <fullName evidence="19">5-amino-6-(5-phosphoribosylamino)uracil reductase</fullName>
            <ecNumber evidence="19">1.1.1.193</ecNumber>
        </recommendedName>
        <alternativeName>
            <fullName evidence="19">HTP reductase</fullName>
        </alternativeName>
    </domain>
</protein>
<dbReference type="NCBIfam" id="TIGR00326">
    <property type="entry name" value="eubact_ribD"/>
    <property type="match status" value="1"/>
</dbReference>
<reference evidence="24 25" key="1">
    <citation type="submission" date="2018-08" db="EMBL/GenBank/DDBJ databases">
        <title>A genome reference for cultivated species of the human gut microbiota.</title>
        <authorList>
            <person name="Zou Y."/>
            <person name="Xue W."/>
            <person name="Luo G."/>
        </authorList>
    </citation>
    <scope>NUCLEOTIDE SEQUENCE [LARGE SCALE GENOMIC DNA]</scope>
    <source>
        <strain evidence="24 25">AM25-21AC</strain>
    </source>
</reference>
<dbReference type="InterPro" id="IPR002734">
    <property type="entry name" value="RibDG_C"/>
</dbReference>
<evidence type="ECO:0000256" key="4">
    <source>
        <dbReference type="ARBA" id="ARBA00005259"/>
    </source>
</evidence>
<feature type="binding site" evidence="21">
    <location>
        <position position="154"/>
    </location>
    <ligand>
        <name>NADP(+)</name>
        <dbReference type="ChEBI" id="CHEBI:58349"/>
    </ligand>
</feature>
<dbReference type="SUPFAM" id="SSF53597">
    <property type="entry name" value="Dihydrofolate reductase-like"/>
    <property type="match status" value="1"/>
</dbReference>
<gene>
    <name evidence="24" type="primary">ribD</name>
    <name evidence="24" type="ORF">DW674_01275</name>
</gene>
<proteinExistence type="inferred from homology"/>
<dbReference type="EC" id="1.1.1.193" evidence="19"/>
<keyword evidence="8 19" id="KW-0686">Riboflavin biosynthesis</keyword>
<dbReference type="GO" id="GO:0009231">
    <property type="term" value="P:riboflavin biosynthetic process"/>
    <property type="evidence" value="ECO:0007669"/>
    <property type="project" value="UniProtKB-UniPathway"/>
</dbReference>
<keyword evidence="13 19" id="KW-0560">Oxidoreductase</keyword>
<dbReference type="Gene3D" id="3.40.430.10">
    <property type="entry name" value="Dihydrofolate Reductase, subunit A"/>
    <property type="match status" value="1"/>
</dbReference>
<evidence type="ECO:0000256" key="6">
    <source>
        <dbReference type="ARBA" id="ARBA00009723"/>
    </source>
</evidence>
<comment type="catalytic activity">
    <reaction evidence="16">
        <text>2,5-diamino-6-(1-D-ribitylamino)pyrimidin-4(3H)-one 5'-phosphate + NADP(+) = 2,5-diamino-6-(1-D-ribosylamino)pyrimidin-4(3H)-one 5'-phosphate + NADPH + H(+)</text>
        <dbReference type="Rhea" id="RHEA:27278"/>
        <dbReference type="ChEBI" id="CHEBI:15378"/>
        <dbReference type="ChEBI" id="CHEBI:57783"/>
        <dbReference type="ChEBI" id="CHEBI:58349"/>
        <dbReference type="ChEBI" id="CHEBI:58890"/>
        <dbReference type="ChEBI" id="CHEBI:59545"/>
        <dbReference type="EC" id="1.1.1.302"/>
    </reaction>
</comment>
<feature type="binding site" evidence="22">
    <location>
        <position position="75"/>
    </location>
    <ligand>
        <name>Zn(2+)</name>
        <dbReference type="ChEBI" id="CHEBI:29105"/>
        <note>catalytic</note>
    </ligand>
</feature>
<dbReference type="InterPro" id="IPR016193">
    <property type="entry name" value="Cytidine_deaminase-like"/>
</dbReference>
<dbReference type="CDD" id="cd01284">
    <property type="entry name" value="Riboflavin_deaminase-reductase"/>
    <property type="match status" value="1"/>
</dbReference>
<evidence type="ECO:0000256" key="14">
    <source>
        <dbReference type="ARBA" id="ARBA00023268"/>
    </source>
</evidence>
<feature type="binding site" evidence="21">
    <location>
        <position position="223"/>
    </location>
    <ligand>
        <name>NADP(+)</name>
        <dbReference type="ChEBI" id="CHEBI:58349"/>
    </ligand>
</feature>
<feature type="binding site" evidence="21">
    <location>
        <position position="200"/>
    </location>
    <ligand>
        <name>NADP(+)</name>
        <dbReference type="ChEBI" id="CHEBI:58349"/>
    </ligand>
</feature>
<evidence type="ECO:0000256" key="15">
    <source>
        <dbReference type="ARBA" id="ARBA00047550"/>
    </source>
</evidence>
<comment type="catalytic activity">
    <reaction evidence="15">
        <text>2,5-diamino-6-(1-D-ribitylamino)pyrimidin-4(3H)-one 5'-phosphate + NAD(+) = 2,5-diamino-6-(1-D-ribosylamino)pyrimidin-4(3H)-one 5'-phosphate + NADH + H(+)</text>
        <dbReference type="Rhea" id="RHEA:27274"/>
        <dbReference type="ChEBI" id="CHEBI:15378"/>
        <dbReference type="ChEBI" id="CHEBI:57540"/>
        <dbReference type="ChEBI" id="CHEBI:57945"/>
        <dbReference type="ChEBI" id="CHEBI:58890"/>
        <dbReference type="ChEBI" id="CHEBI:59545"/>
        <dbReference type="EC" id="1.1.1.302"/>
    </reaction>
</comment>
<evidence type="ECO:0000259" key="23">
    <source>
        <dbReference type="PROSITE" id="PS51747"/>
    </source>
</evidence>
<dbReference type="FunFam" id="3.40.140.10:FF:000025">
    <property type="entry name" value="Riboflavin biosynthesis protein RibD"/>
    <property type="match status" value="1"/>
</dbReference>
<feature type="binding site" evidence="21">
    <location>
        <position position="196"/>
    </location>
    <ligand>
        <name>NADP(+)</name>
        <dbReference type="ChEBI" id="CHEBI:58349"/>
    </ligand>
</feature>
<evidence type="ECO:0000313" key="25">
    <source>
        <dbReference type="Proteomes" id="UP000283442"/>
    </source>
</evidence>
<comment type="pathway">
    <text evidence="3 19">Cofactor biosynthesis; riboflavin biosynthesis; 5-amino-6-(D-ribitylamino)uracil from GTP: step 3/4.</text>
</comment>
<dbReference type="InterPro" id="IPR011549">
    <property type="entry name" value="RibD_C"/>
</dbReference>
<dbReference type="NCBIfam" id="TIGR01508">
    <property type="entry name" value="rib_reduct_arch"/>
    <property type="match status" value="1"/>
</dbReference>
<dbReference type="Pfam" id="PF01872">
    <property type="entry name" value="RibD_C"/>
    <property type="match status" value="1"/>
</dbReference>
<dbReference type="InterPro" id="IPR004794">
    <property type="entry name" value="Eubact_RibD"/>
</dbReference>
<dbReference type="EMBL" id="QRHE01000001">
    <property type="protein sequence ID" value="RHF53523.1"/>
    <property type="molecule type" value="Genomic_DNA"/>
</dbReference>
<evidence type="ECO:0000256" key="3">
    <source>
        <dbReference type="ARBA" id="ARBA00004910"/>
    </source>
</evidence>
<dbReference type="SUPFAM" id="SSF53927">
    <property type="entry name" value="Cytidine deaminase-like"/>
    <property type="match status" value="1"/>
</dbReference>
<dbReference type="AlphaFoldDB" id="A0A414NZY6"/>
<dbReference type="InterPro" id="IPR002125">
    <property type="entry name" value="CMP_dCMP_dom"/>
</dbReference>
<dbReference type="GO" id="GO:0008703">
    <property type="term" value="F:5-amino-6-(5-phosphoribosylamino)uracil reductase activity"/>
    <property type="evidence" value="ECO:0007669"/>
    <property type="project" value="UniProtKB-EC"/>
</dbReference>
<evidence type="ECO:0000256" key="2">
    <source>
        <dbReference type="ARBA" id="ARBA00004882"/>
    </source>
</evidence>
<feature type="binding site" evidence="21">
    <location>
        <position position="170"/>
    </location>
    <ligand>
        <name>NADP(+)</name>
        <dbReference type="ChEBI" id="CHEBI:58349"/>
    </ligand>
</feature>
<feature type="binding site" evidence="21">
    <location>
        <position position="207"/>
    </location>
    <ligand>
        <name>substrate</name>
    </ligand>
</feature>
<feature type="domain" description="CMP/dCMP-type deaminase" evidence="23">
    <location>
        <begin position="1"/>
        <end position="114"/>
    </location>
</feature>
<dbReference type="InterPro" id="IPR050765">
    <property type="entry name" value="Riboflavin_Biosynth_HTPR"/>
</dbReference>
<dbReference type="InterPro" id="IPR024072">
    <property type="entry name" value="DHFR-like_dom_sf"/>
</dbReference>
<comment type="pathway">
    <text evidence="2 19">Cofactor biosynthesis; riboflavin biosynthesis; 5-amino-6-(D-ribitylamino)uracil from GTP: step 2/4.</text>
</comment>
<evidence type="ECO:0000256" key="16">
    <source>
        <dbReference type="ARBA" id="ARBA00049020"/>
    </source>
</evidence>
<keyword evidence="14" id="KW-0511">Multifunctional enzyme</keyword>
<sequence length="363" mass="38791">MQDEEFMREALELARNAEGRTSPNPMVGAVIVQGGRIVAAGWHRKAGTPHAEIHALRMAGELAKGATLYVTLEPCSHYGRTGPCAKAAVEAGIKRCVIAMKDPNPLVAGRGIKILEDAGVETVCGVLEEEARRLNEVFLKWVPEKMPFVALKTAMTLDGKIATRTGESQWITNEASRRRVHGYRDRYDSILVGIGTVLHDDPSLTTRLPDGTGKNPVRIIVDSQARTPLTAKVVCDGQAKTIVAVTEQAPAERISALEAAGVEVVRAGKGAQVDLRALMQMLGQREICSVFVEGGGSVNFSLLQAGLVDKVYAFIAPKIIGGCTALTPVEGAGFAALKDCVELSGIQVEEMAGDILLTAYTRH</sequence>
<feature type="binding site" evidence="21">
    <location>
        <position position="168"/>
    </location>
    <ligand>
        <name>substrate</name>
    </ligand>
</feature>
<evidence type="ECO:0000313" key="24">
    <source>
        <dbReference type="EMBL" id="RHF53523.1"/>
    </source>
</evidence>
<dbReference type="UniPathway" id="UPA00275">
    <property type="reaction ID" value="UER00401"/>
</dbReference>
<evidence type="ECO:0000256" key="21">
    <source>
        <dbReference type="PIRSR" id="PIRSR006769-2"/>
    </source>
</evidence>
<comment type="catalytic activity">
    <reaction evidence="18 19">
        <text>2,5-diamino-6-hydroxy-4-(5-phosphoribosylamino)-pyrimidine + H2O + H(+) = 5-amino-6-(5-phospho-D-ribosylamino)uracil + NH4(+)</text>
        <dbReference type="Rhea" id="RHEA:21868"/>
        <dbReference type="ChEBI" id="CHEBI:15377"/>
        <dbReference type="ChEBI" id="CHEBI:15378"/>
        <dbReference type="ChEBI" id="CHEBI:28938"/>
        <dbReference type="ChEBI" id="CHEBI:58453"/>
        <dbReference type="ChEBI" id="CHEBI:58614"/>
        <dbReference type="EC" id="3.5.4.26"/>
    </reaction>
</comment>
<dbReference type="RefSeq" id="WP_118174612.1">
    <property type="nucleotide sequence ID" value="NZ_QRHE01000001.1"/>
</dbReference>
<keyword evidence="12 19" id="KW-0521">NADP</keyword>
<dbReference type="Gene3D" id="3.40.140.10">
    <property type="entry name" value="Cytidine Deaminase, domain 2"/>
    <property type="match status" value="1"/>
</dbReference>
<dbReference type="GO" id="GO:0046872">
    <property type="term" value="F:metal ion binding"/>
    <property type="evidence" value="ECO:0007669"/>
    <property type="project" value="UniProtKB-KW"/>
</dbReference>
<keyword evidence="11 19" id="KW-0862">Zinc</keyword>
<feature type="binding site" evidence="22">
    <location>
        <position position="84"/>
    </location>
    <ligand>
        <name>Zn(2+)</name>
        <dbReference type="ChEBI" id="CHEBI:29105"/>
        <note>catalytic</note>
    </ligand>
</feature>
<dbReference type="PROSITE" id="PS51747">
    <property type="entry name" value="CYT_DCMP_DEAMINASES_2"/>
    <property type="match status" value="1"/>
</dbReference>
<accession>A0A414NZY6</accession>
<comment type="function">
    <text evidence="1 19">Converts 2,5-diamino-6-(ribosylamino)-4(3h)-pyrimidinone 5'-phosphate into 5-amino-6-(ribosylamino)-2,4(1h,3h)-pyrimidinedione 5'-phosphate.</text>
</comment>
<evidence type="ECO:0000256" key="12">
    <source>
        <dbReference type="ARBA" id="ARBA00022857"/>
    </source>
</evidence>
<dbReference type="GO" id="GO:0008835">
    <property type="term" value="F:diaminohydroxyphosphoribosylaminopyrimidine deaminase activity"/>
    <property type="evidence" value="ECO:0007669"/>
    <property type="project" value="UniProtKB-EC"/>
</dbReference>
<evidence type="ECO:0000256" key="8">
    <source>
        <dbReference type="ARBA" id="ARBA00022619"/>
    </source>
</evidence>
<dbReference type="PANTHER" id="PTHR38011">
    <property type="entry name" value="DIHYDROFOLATE REDUCTASE FAMILY PROTEIN (AFU_ORTHOLOGUE AFUA_8G06820)"/>
    <property type="match status" value="1"/>
</dbReference>
<dbReference type="Pfam" id="PF00383">
    <property type="entry name" value="dCMP_cyt_deam_1"/>
    <property type="match status" value="1"/>
</dbReference>